<evidence type="ECO:0000313" key="8">
    <source>
        <dbReference type="EMBL" id="GAA5094012.1"/>
    </source>
</evidence>
<feature type="binding site" evidence="7">
    <location>
        <position position="288"/>
    </location>
    <ligand>
        <name>substrate</name>
    </ligand>
</feature>
<evidence type="ECO:0000256" key="1">
    <source>
        <dbReference type="ARBA" id="ARBA00022490"/>
    </source>
</evidence>
<evidence type="ECO:0000256" key="4">
    <source>
        <dbReference type="ARBA" id="ARBA00023002"/>
    </source>
</evidence>
<keyword evidence="4 7" id="KW-0560">Oxidoreductase</keyword>
<dbReference type="PANTHER" id="PTHR30004:SF6">
    <property type="entry name" value="D-THREONATE 4-PHOSPHATE DEHYDROGENASE"/>
    <property type="match status" value="1"/>
</dbReference>
<protein>
    <recommendedName>
        <fullName evidence="7">4-hydroxythreonine-4-phosphate dehydrogenase</fullName>
        <ecNumber evidence="7">1.1.1.262</ecNumber>
    </recommendedName>
    <alternativeName>
        <fullName evidence="7">4-(phosphohydroxy)-L-threonine dehydrogenase</fullName>
    </alternativeName>
</protein>
<comment type="subcellular location">
    <subcellularLocation>
        <location evidence="7">Cytoplasm</location>
    </subcellularLocation>
</comment>
<dbReference type="InterPro" id="IPR005255">
    <property type="entry name" value="PdxA_fam"/>
</dbReference>
<dbReference type="NCBIfam" id="NF003699">
    <property type="entry name" value="PRK05312.1"/>
    <property type="match status" value="1"/>
</dbReference>
<keyword evidence="1 7" id="KW-0963">Cytoplasm</keyword>
<dbReference type="Pfam" id="PF04166">
    <property type="entry name" value="PdxA"/>
    <property type="match status" value="1"/>
</dbReference>
<feature type="binding site" evidence="7">
    <location>
        <position position="136"/>
    </location>
    <ligand>
        <name>substrate</name>
    </ligand>
</feature>
<comment type="subunit">
    <text evidence="7">Homodimer.</text>
</comment>
<dbReference type="HAMAP" id="MF_00536">
    <property type="entry name" value="PdxA"/>
    <property type="match status" value="1"/>
</dbReference>
<keyword evidence="7" id="KW-0862">Zinc</keyword>
<feature type="binding site" evidence="7">
    <location>
        <position position="279"/>
    </location>
    <ligand>
        <name>substrate</name>
    </ligand>
</feature>
<evidence type="ECO:0000256" key="2">
    <source>
        <dbReference type="ARBA" id="ARBA00022723"/>
    </source>
</evidence>
<comment type="pathway">
    <text evidence="7">Cofactor biosynthesis; pyridoxine 5'-phosphate biosynthesis; pyridoxine 5'-phosphate from D-erythrose 4-phosphate: step 4/5.</text>
</comment>
<keyword evidence="7" id="KW-0460">Magnesium</keyword>
<comment type="miscellaneous">
    <text evidence="7">The active site is located at the dimer interface.</text>
</comment>
<evidence type="ECO:0000313" key="9">
    <source>
        <dbReference type="Proteomes" id="UP001501525"/>
    </source>
</evidence>
<comment type="caution">
    <text evidence="8">The sequence shown here is derived from an EMBL/GenBank/DDBJ whole genome shotgun (WGS) entry which is preliminary data.</text>
</comment>
<keyword evidence="5 7" id="KW-0520">NAD</keyword>
<keyword evidence="6 7" id="KW-0664">Pyridoxine biosynthesis</keyword>
<evidence type="ECO:0000256" key="7">
    <source>
        <dbReference type="HAMAP-Rule" id="MF_00536"/>
    </source>
</evidence>
<dbReference type="Gene3D" id="3.40.718.10">
    <property type="entry name" value="Isopropylmalate Dehydrogenase"/>
    <property type="match status" value="1"/>
</dbReference>
<feature type="binding site" evidence="7">
    <location>
        <position position="216"/>
    </location>
    <ligand>
        <name>a divalent metal cation</name>
        <dbReference type="ChEBI" id="CHEBI:60240"/>
        <note>ligand shared between dimeric partners</note>
    </ligand>
</feature>
<dbReference type="PANTHER" id="PTHR30004">
    <property type="entry name" value="4-HYDROXYTHREONINE-4-PHOSPHATE DEHYDROGENASE"/>
    <property type="match status" value="1"/>
</dbReference>
<comment type="similarity">
    <text evidence="7">Belongs to the PdxA family.</text>
</comment>
<feature type="binding site" evidence="7">
    <location>
        <position position="137"/>
    </location>
    <ligand>
        <name>substrate</name>
    </ligand>
</feature>
<organism evidence="8 9">
    <name type="scientific">Bartonella acomydis</name>
    <dbReference type="NCBI Taxonomy" id="686234"/>
    <lineage>
        <taxon>Bacteria</taxon>
        <taxon>Pseudomonadati</taxon>
        <taxon>Pseudomonadota</taxon>
        <taxon>Alphaproteobacteria</taxon>
        <taxon>Hyphomicrobiales</taxon>
        <taxon>Bartonellaceae</taxon>
        <taxon>Bartonella</taxon>
    </lineage>
</organism>
<sequence>MAALVVSGGDPAGIGPEIALKAWNLRVKCRVPPFVLLADPDILRSRARFLKIDVEVEAVLTNNNPVKNFHVALPVIPLKNQQSDQRGYPSPNNAAGIIEAIERGVQLIQSGHACALVTCPIAKKSLYEAGFQFPGHTEFLADLANKISHKYYHPVMMLSGPRLKTVPITVHVPLKEVPLHLTRHLIIQTALITEHDLRARFKITSPRLAVAGLNPHAGEGGAIGNEDTEIITSAIEHLKKKGLNIVGPLPADTMFHEEARKTYDVALCMYHDQALIPVKTLDFNTTVNVTLGLPFIRTSPDHGTAFDIAEKGIASPESFIAALKLANQLAENSLISCQ</sequence>
<feature type="binding site" evidence="7">
    <location>
        <position position="171"/>
    </location>
    <ligand>
        <name>a divalent metal cation</name>
        <dbReference type="ChEBI" id="CHEBI:60240"/>
        <note>ligand shared between dimeric partners</note>
    </ligand>
</feature>
<evidence type="ECO:0000256" key="6">
    <source>
        <dbReference type="ARBA" id="ARBA00023096"/>
    </source>
</evidence>
<proteinExistence type="inferred from homology"/>
<evidence type="ECO:0000256" key="5">
    <source>
        <dbReference type="ARBA" id="ARBA00023027"/>
    </source>
</evidence>
<dbReference type="RefSeq" id="WP_345095964.1">
    <property type="nucleotide sequence ID" value="NZ_BAABIY010000001.1"/>
</dbReference>
<dbReference type="NCBIfam" id="TIGR00557">
    <property type="entry name" value="pdxA"/>
    <property type="match status" value="1"/>
</dbReference>
<keyword evidence="2 7" id="KW-0479">Metal-binding</keyword>
<name>A0ABP9MAZ6_9HYPH</name>
<dbReference type="EMBL" id="BAABIY010000001">
    <property type="protein sequence ID" value="GAA5094012.1"/>
    <property type="molecule type" value="Genomic_DNA"/>
</dbReference>
<dbReference type="SUPFAM" id="SSF53659">
    <property type="entry name" value="Isocitrate/Isopropylmalate dehydrogenase-like"/>
    <property type="match status" value="1"/>
</dbReference>
<dbReference type="EC" id="1.1.1.262" evidence="7"/>
<keyword evidence="7" id="KW-0170">Cobalt</keyword>
<comment type="function">
    <text evidence="7">Catalyzes the NAD(P)-dependent oxidation of 4-(phosphooxy)-L-threonine (HTP) into 2-amino-3-oxo-4-(phosphooxy)butyric acid which spontaneously decarboxylates to form 3-amino-2-oxopropyl phosphate (AHAP).</text>
</comment>
<dbReference type="InterPro" id="IPR037510">
    <property type="entry name" value="PdxA"/>
</dbReference>
<accession>A0ABP9MAZ6</accession>
<keyword evidence="9" id="KW-1185">Reference proteome</keyword>
<comment type="cofactor">
    <cofactor evidence="7">
        <name>Zn(2+)</name>
        <dbReference type="ChEBI" id="CHEBI:29105"/>
    </cofactor>
    <cofactor evidence="7">
        <name>Mg(2+)</name>
        <dbReference type="ChEBI" id="CHEBI:18420"/>
    </cofactor>
    <cofactor evidence="7">
        <name>Co(2+)</name>
        <dbReference type="ChEBI" id="CHEBI:48828"/>
    </cofactor>
    <text evidence="7">Binds 1 divalent metal cation per subunit. Can use ions such as Zn(2+), Mg(2+) or Co(2+).</text>
</comment>
<comment type="catalytic activity">
    <reaction evidence="7">
        <text>4-(phosphooxy)-L-threonine + NAD(+) = 3-amino-2-oxopropyl phosphate + CO2 + NADH</text>
        <dbReference type="Rhea" id="RHEA:32275"/>
        <dbReference type="ChEBI" id="CHEBI:16526"/>
        <dbReference type="ChEBI" id="CHEBI:57279"/>
        <dbReference type="ChEBI" id="CHEBI:57540"/>
        <dbReference type="ChEBI" id="CHEBI:57945"/>
        <dbReference type="ChEBI" id="CHEBI:58452"/>
        <dbReference type="EC" id="1.1.1.262"/>
    </reaction>
</comment>
<reference evidence="9" key="1">
    <citation type="journal article" date="2019" name="Int. J. Syst. Evol. Microbiol.">
        <title>The Global Catalogue of Microorganisms (GCM) 10K type strain sequencing project: providing services to taxonomists for standard genome sequencing and annotation.</title>
        <authorList>
            <consortium name="The Broad Institute Genomics Platform"/>
            <consortium name="The Broad Institute Genome Sequencing Center for Infectious Disease"/>
            <person name="Wu L."/>
            <person name="Ma J."/>
        </authorList>
    </citation>
    <scope>NUCLEOTIDE SEQUENCE [LARGE SCALE GENOMIC DNA]</scope>
    <source>
        <strain evidence="9">JCM 17706</strain>
    </source>
</reference>
<feature type="binding site" evidence="7">
    <location>
        <position position="297"/>
    </location>
    <ligand>
        <name>substrate</name>
    </ligand>
</feature>
<keyword evidence="3 7" id="KW-0521">NADP</keyword>
<feature type="binding site" evidence="7">
    <location>
        <position position="271"/>
    </location>
    <ligand>
        <name>a divalent metal cation</name>
        <dbReference type="ChEBI" id="CHEBI:60240"/>
        <note>ligand shared between dimeric partners</note>
    </ligand>
</feature>
<dbReference type="Proteomes" id="UP001501525">
    <property type="component" value="Unassembled WGS sequence"/>
</dbReference>
<gene>
    <name evidence="7 8" type="primary">pdxA</name>
    <name evidence="8" type="ORF">GCM10023260_00800</name>
</gene>
<evidence type="ECO:0000256" key="3">
    <source>
        <dbReference type="ARBA" id="ARBA00022857"/>
    </source>
</evidence>